<evidence type="ECO:0000313" key="3">
    <source>
        <dbReference type="Proteomes" id="UP000280791"/>
    </source>
</evidence>
<protein>
    <submittedName>
        <fullName evidence="2">Uncharacterized protein</fullName>
    </submittedName>
</protein>
<comment type="caution">
    <text evidence="2">The sequence shown here is derived from an EMBL/GenBank/DDBJ whole genome shotgun (WGS) entry which is preliminary data.</text>
</comment>
<keyword evidence="1" id="KW-1133">Transmembrane helix</keyword>
<dbReference type="RefSeq" id="WP_121300419.1">
    <property type="nucleotide sequence ID" value="NZ_QBEW01000053.1"/>
</dbReference>
<feature type="transmembrane region" description="Helical" evidence="1">
    <location>
        <begin position="7"/>
        <end position="28"/>
    </location>
</feature>
<keyword evidence="1" id="KW-0812">Transmembrane</keyword>
<name>A0A497YFP0_9BACL</name>
<proteinExistence type="predicted"/>
<reference evidence="2 3" key="1">
    <citation type="submission" date="2018-10" db="EMBL/GenBank/DDBJ databases">
        <title>Genomic Encyclopedia of Type Strains, Phase IV (KMG-IV): sequencing the most valuable type-strain genomes for metagenomic binning, comparative biology and taxonomic classification.</title>
        <authorList>
            <person name="Goeker M."/>
        </authorList>
    </citation>
    <scope>NUCLEOTIDE SEQUENCE [LARGE SCALE GENOMIC DNA]</scope>
    <source>
        <strain evidence="2 3">DSM 20549</strain>
    </source>
</reference>
<keyword evidence="3" id="KW-1185">Reference proteome</keyword>
<dbReference type="Proteomes" id="UP000280791">
    <property type="component" value="Unassembled WGS sequence"/>
</dbReference>
<keyword evidence="1" id="KW-0472">Membrane</keyword>
<feature type="transmembrane region" description="Helical" evidence="1">
    <location>
        <begin position="68"/>
        <end position="88"/>
    </location>
</feature>
<organism evidence="2 3">
    <name type="scientific">Planococcus citreus</name>
    <dbReference type="NCBI Taxonomy" id="1373"/>
    <lineage>
        <taxon>Bacteria</taxon>
        <taxon>Bacillati</taxon>
        <taxon>Bacillota</taxon>
        <taxon>Bacilli</taxon>
        <taxon>Bacillales</taxon>
        <taxon>Caryophanaceae</taxon>
        <taxon>Planococcus</taxon>
    </lineage>
</organism>
<dbReference type="EMBL" id="RCCP01000003">
    <property type="protein sequence ID" value="RLJ86656.1"/>
    <property type="molecule type" value="Genomic_DNA"/>
</dbReference>
<dbReference type="AlphaFoldDB" id="A0A497YFP0"/>
<dbReference type="OrthoDB" id="2871352at2"/>
<feature type="transmembrane region" description="Helical" evidence="1">
    <location>
        <begin position="40"/>
        <end position="61"/>
    </location>
</feature>
<gene>
    <name evidence="2" type="ORF">DFR62_2259</name>
</gene>
<sequence>MNRKKIIGISLLAAGMILAIFQVLLIGIAEPRGYWLIHEWQFYLINYGIIGFLLSGAAWLFSNAYVKWGFALIAIGLFTANTTFFYYMGDANVLIAESENGEHELILKEYPKMKKETARLERKGLLFGREVGVLEGSSAYKVLEDEGYKLQWTAEDIAALTYKTSDYGTIDHQIYNFRSSDYVSYQNVAVSLIGKWIEPGNPQNYFMSDNNELVYANDGELYYYNIRNTEQFGIYTLVVRGDPSKPTLTITLEPGTEFGEDGLIQEGGSITITPVELGATESVEYYKE</sequence>
<accession>A0A497YFP0</accession>
<evidence type="ECO:0000256" key="1">
    <source>
        <dbReference type="SAM" id="Phobius"/>
    </source>
</evidence>
<evidence type="ECO:0000313" key="2">
    <source>
        <dbReference type="EMBL" id="RLJ86656.1"/>
    </source>
</evidence>